<gene>
    <name evidence="2" type="ORF">QIS96_15125</name>
</gene>
<accession>A0ABT6SD02</accession>
<dbReference type="InterPro" id="IPR025597">
    <property type="entry name" value="DUF4345"/>
</dbReference>
<dbReference type="Pfam" id="PF14248">
    <property type="entry name" value="DUF4345"/>
    <property type="match status" value="1"/>
</dbReference>
<name>A0ABT6SD02_9ACTN</name>
<feature type="transmembrane region" description="Helical" evidence="1">
    <location>
        <begin position="73"/>
        <end position="92"/>
    </location>
</feature>
<dbReference type="Proteomes" id="UP001223978">
    <property type="component" value="Unassembled WGS sequence"/>
</dbReference>
<evidence type="ECO:0000313" key="3">
    <source>
        <dbReference type="Proteomes" id="UP001223978"/>
    </source>
</evidence>
<dbReference type="RefSeq" id="WP_282543092.1">
    <property type="nucleotide sequence ID" value="NZ_JASCIQ010000014.1"/>
</dbReference>
<keyword evidence="1" id="KW-0812">Transmembrane</keyword>
<keyword evidence="1" id="KW-0472">Membrane</keyword>
<evidence type="ECO:0000256" key="1">
    <source>
        <dbReference type="SAM" id="Phobius"/>
    </source>
</evidence>
<organism evidence="2 3">
    <name type="scientific">Streptomyces cavernicola</name>
    <dbReference type="NCBI Taxonomy" id="3043613"/>
    <lineage>
        <taxon>Bacteria</taxon>
        <taxon>Bacillati</taxon>
        <taxon>Actinomycetota</taxon>
        <taxon>Actinomycetes</taxon>
        <taxon>Kitasatosporales</taxon>
        <taxon>Streptomycetaceae</taxon>
        <taxon>Streptomyces</taxon>
    </lineage>
</organism>
<keyword evidence="1" id="KW-1133">Transmembrane helix</keyword>
<dbReference type="EMBL" id="JASCIQ010000014">
    <property type="protein sequence ID" value="MDI3405146.1"/>
    <property type="molecule type" value="Genomic_DNA"/>
</dbReference>
<feature type="transmembrane region" description="Helical" evidence="1">
    <location>
        <begin position="104"/>
        <end position="121"/>
    </location>
</feature>
<keyword evidence="3" id="KW-1185">Reference proteome</keyword>
<reference evidence="2 3" key="1">
    <citation type="submission" date="2023-05" db="EMBL/GenBank/DDBJ databases">
        <title>Draft genome sequence of Streptomyces sp. B-S-A6 isolated from a cave soil in Thailand.</title>
        <authorList>
            <person name="Chamroensaksri N."/>
            <person name="Muangham S."/>
        </authorList>
    </citation>
    <scope>NUCLEOTIDE SEQUENCE [LARGE SCALE GENOMIC DNA]</scope>
    <source>
        <strain evidence="2 3">B-S-A6</strain>
    </source>
</reference>
<comment type="caution">
    <text evidence="2">The sequence shown here is derived from an EMBL/GenBank/DDBJ whole genome shotgun (WGS) entry which is preliminary data.</text>
</comment>
<protein>
    <submittedName>
        <fullName evidence="2">DUF4345 family protein</fullName>
    </submittedName>
</protein>
<feature type="transmembrane region" description="Helical" evidence="1">
    <location>
        <begin position="46"/>
        <end position="64"/>
    </location>
</feature>
<proteinExistence type="predicted"/>
<evidence type="ECO:0000313" key="2">
    <source>
        <dbReference type="EMBL" id="MDI3405146.1"/>
    </source>
</evidence>
<sequence>MSSLVTGLVALFFLGMGLYGLTAPSALVRPFGVALSGPEARAEVRAVYGGFGVGVGCISGWAAFEPGGGLQRGVVLAVGVALAGMAAGRLVARAVERPRAFYPAWFYFWVEAVGAAALLAGV</sequence>